<dbReference type="KEGG" id="nnv:QNH39_18900"/>
<sequence>MHIERLQTERMMAHETAAILQQEYYFLSSVKKIEVIFQAGGIIPSKGAIIYLNGRMDYQAETPSGYVQKVNFTLRTKSGDGIIGRGFFDTRTKKLIKWVELK</sequence>
<evidence type="ECO:0000313" key="2">
    <source>
        <dbReference type="Proteomes" id="UP001178288"/>
    </source>
</evidence>
<organism evidence="1 2">
    <name type="scientific">Neobacillus novalis</name>
    <dbReference type="NCBI Taxonomy" id="220687"/>
    <lineage>
        <taxon>Bacteria</taxon>
        <taxon>Bacillati</taxon>
        <taxon>Bacillota</taxon>
        <taxon>Bacilli</taxon>
        <taxon>Bacillales</taxon>
        <taxon>Bacillaceae</taxon>
        <taxon>Neobacillus</taxon>
    </lineage>
</organism>
<protein>
    <submittedName>
        <fullName evidence="1">Competence type IV pilus minor pilin ComGG</fullName>
    </submittedName>
</protein>
<accession>A0AA95S7E8</accession>
<dbReference type="InterPro" id="IPR020372">
    <property type="entry name" value="Competence_ComGG"/>
</dbReference>
<gene>
    <name evidence="1" type="primary">comGG</name>
    <name evidence="1" type="ORF">QNH39_18900</name>
</gene>
<dbReference type="Pfam" id="PF14173">
    <property type="entry name" value="ComGG"/>
    <property type="match status" value="1"/>
</dbReference>
<keyword evidence="2" id="KW-1185">Reference proteome</keyword>
<dbReference type="EMBL" id="CP126114">
    <property type="protein sequence ID" value="WHY84705.1"/>
    <property type="molecule type" value="Genomic_DNA"/>
</dbReference>
<evidence type="ECO:0000313" key="1">
    <source>
        <dbReference type="EMBL" id="WHY84705.1"/>
    </source>
</evidence>
<proteinExistence type="predicted"/>
<reference evidence="1" key="1">
    <citation type="submission" date="2023-05" db="EMBL/GenBank/DDBJ databases">
        <title>Comparative genomics of Bacillaceae isolates and their secondary metabolite potential.</title>
        <authorList>
            <person name="Song L."/>
            <person name="Nielsen L.J."/>
            <person name="Mohite O."/>
            <person name="Xu X."/>
            <person name="Weber T."/>
            <person name="Kovacs A.T."/>
        </authorList>
    </citation>
    <scope>NUCLEOTIDE SEQUENCE</scope>
    <source>
        <strain evidence="1">XLM17</strain>
    </source>
</reference>
<dbReference type="Proteomes" id="UP001178288">
    <property type="component" value="Chromosome"/>
</dbReference>
<name>A0AA95S7E8_9BACI</name>
<dbReference type="AlphaFoldDB" id="A0AA95S7E8"/>
<dbReference type="RefSeq" id="WP_283935843.1">
    <property type="nucleotide sequence ID" value="NZ_CP126114.1"/>
</dbReference>